<evidence type="ECO:0008006" key="5">
    <source>
        <dbReference type="Google" id="ProtNLM"/>
    </source>
</evidence>
<dbReference type="PATRIC" id="fig|504832.7.peg.554"/>
<organism evidence="3 4">
    <name type="scientific">Afipia carboxidovorans (strain ATCC 49405 / DSM 1227 / KCTC 32145 / OM5)</name>
    <name type="common">Oligotropha carboxidovorans</name>
    <dbReference type="NCBI Taxonomy" id="504832"/>
    <lineage>
        <taxon>Bacteria</taxon>
        <taxon>Pseudomonadati</taxon>
        <taxon>Pseudomonadota</taxon>
        <taxon>Alphaproteobacteria</taxon>
        <taxon>Hyphomicrobiales</taxon>
        <taxon>Nitrobacteraceae</taxon>
        <taxon>Afipia</taxon>
    </lineage>
</organism>
<dbReference type="STRING" id="504832.OCA5_c05280"/>
<gene>
    <name evidence="3" type="ordered locus">OCA5_c05280</name>
</gene>
<feature type="transmembrane region" description="Helical" evidence="2">
    <location>
        <begin position="29"/>
        <end position="47"/>
    </location>
</feature>
<dbReference type="KEGG" id="oca:OCAR_7615"/>
<dbReference type="RefSeq" id="WP_012564739.1">
    <property type="nucleotide sequence ID" value="NC_011386.1"/>
</dbReference>
<name>B6JJX1_AFIC5</name>
<keyword evidence="2" id="KW-0812">Transmembrane</keyword>
<reference evidence="3 4" key="1">
    <citation type="journal article" date="2011" name="J. Bacteriol.">
        <title>Complete genome sequences of the chemolithoautotrophic Oligotropha carboxidovorans strains OM4 and OM5.</title>
        <authorList>
            <person name="Volland S."/>
            <person name="Rachinger M."/>
            <person name="Strittmatter A."/>
            <person name="Daniel R."/>
            <person name="Gottschalk G."/>
            <person name="Meyer O."/>
        </authorList>
    </citation>
    <scope>NUCLEOTIDE SEQUENCE [LARGE SCALE GENOMIC DNA]</scope>
    <source>
        <strain evidence="4">ATCC 49405 / DSM 1227 / KCTC 32145 / OM5</strain>
    </source>
</reference>
<feature type="transmembrane region" description="Helical" evidence="2">
    <location>
        <begin position="53"/>
        <end position="73"/>
    </location>
</feature>
<dbReference type="KEGG" id="ocg:OCA5_c05280"/>
<accession>B6JJX1</accession>
<keyword evidence="2" id="KW-0472">Membrane</keyword>
<keyword evidence="2" id="KW-1133">Transmembrane helix</keyword>
<sequence length="95" mass="10437">MTWLTSALDRRDLRRWIPGTFGFRRRTPWLVLATATLLAGATLGWPWLVASGIGPFLLPALPCLAMCALHLCSRGNASGCDRREASQSAPNRTSR</sequence>
<evidence type="ECO:0000313" key="4">
    <source>
        <dbReference type="Proteomes" id="UP000007730"/>
    </source>
</evidence>
<evidence type="ECO:0000313" key="3">
    <source>
        <dbReference type="EMBL" id="AEI05252.1"/>
    </source>
</evidence>
<evidence type="ECO:0000256" key="1">
    <source>
        <dbReference type="SAM" id="MobiDB-lite"/>
    </source>
</evidence>
<keyword evidence="4" id="KW-1185">Reference proteome</keyword>
<dbReference type="EMBL" id="CP002826">
    <property type="protein sequence ID" value="AEI05252.1"/>
    <property type="molecule type" value="Genomic_DNA"/>
</dbReference>
<dbReference type="Proteomes" id="UP000007730">
    <property type="component" value="Chromosome"/>
</dbReference>
<feature type="compositionally biased region" description="Polar residues" evidence="1">
    <location>
        <begin position="86"/>
        <end position="95"/>
    </location>
</feature>
<protein>
    <recommendedName>
        <fullName evidence="5">Transmembrane protein</fullName>
    </recommendedName>
</protein>
<proteinExistence type="predicted"/>
<feature type="region of interest" description="Disordered" evidence="1">
    <location>
        <begin position="75"/>
        <end position="95"/>
    </location>
</feature>
<dbReference type="HOGENOM" id="CLU_2370085_0_0_5"/>
<evidence type="ECO:0000256" key="2">
    <source>
        <dbReference type="SAM" id="Phobius"/>
    </source>
</evidence>
<dbReference type="AlphaFoldDB" id="B6JJX1"/>